<evidence type="ECO:0000313" key="5">
    <source>
        <dbReference type="EMBL" id="EPQ24678.1"/>
    </source>
</evidence>
<feature type="non-terminal residue" evidence="5">
    <location>
        <position position="194"/>
    </location>
</feature>
<dbReference type="SUPFAM" id="SSF81982">
    <property type="entry name" value="Antigen MPT63/MPB63 (immunoprotective extracellular protein)"/>
    <property type="match status" value="1"/>
</dbReference>
<evidence type="ECO:0000256" key="1">
    <source>
        <dbReference type="ARBA" id="ARBA00022729"/>
    </source>
</evidence>
<evidence type="ECO:0000256" key="2">
    <source>
        <dbReference type="SAM" id="MobiDB-lite"/>
    </source>
</evidence>
<gene>
    <name evidence="5" type="ORF">J108_04760</name>
</gene>
<accession>A0A829HYI3</accession>
<comment type="caution">
    <text evidence="5">The sequence shown here is derived from an EMBL/GenBank/DDBJ whole genome shotgun (WGS) entry which is preliminary data.</text>
</comment>
<dbReference type="Proteomes" id="UP000014969">
    <property type="component" value="Unassembled WGS sequence"/>
</dbReference>
<protein>
    <submittedName>
        <fullName evidence="5">Immunogenic protein MPT63</fullName>
    </submittedName>
</protein>
<evidence type="ECO:0000313" key="6">
    <source>
        <dbReference type="Proteomes" id="UP000014969"/>
    </source>
</evidence>
<sequence>MKINVPITAAVAAAAAAAGLALMPTAGADTTLGQQGRLTNGDVVQAWTISDLKVSTDQLPYQPKGTLWEATATDEAIQGSVIPIVANFNAKANDGETYRVLYGVASAQGVNPGTLSQGEKTTGKIYFDVTGANPETVTYTSGDEDLLTWKAAPAAAPAQRSGGSTQSHGSTPAPATSTAPTTATPARGWSRVTG</sequence>
<keyword evidence="1 3" id="KW-0732">Signal</keyword>
<dbReference type="AlphaFoldDB" id="A0A829HYI3"/>
<proteinExistence type="predicted"/>
<feature type="signal peptide" evidence="3">
    <location>
        <begin position="1"/>
        <end position="28"/>
    </location>
</feature>
<dbReference type="GO" id="GO:0005615">
    <property type="term" value="C:extracellular space"/>
    <property type="evidence" value="ECO:0007669"/>
    <property type="project" value="InterPro"/>
</dbReference>
<feature type="chain" id="PRO_5032715530" evidence="3">
    <location>
        <begin position="29"/>
        <end position="194"/>
    </location>
</feature>
<dbReference type="InterPro" id="IPR015250">
    <property type="entry name" value="MPT63-like"/>
</dbReference>
<dbReference type="InterPro" id="IPR029050">
    <property type="entry name" value="Immunoprotect_excell_Ig-like"/>
</dbReference>
<dbReference type="Pfam" id="PF09167">
    <property type="entry name" value="DUF1942"/>
    <property type="match status" value="1"/>
</dbReference>
<dbReference type="EMBL" id="ATFQ01000011">
    <property type="protein sequence ID" value="EPQ24678.1"/>
    <property type="molecule type" value="Genomic_DNA"/>
</dbReference>
<feature type="region of interest" description="Disordered" evidence="2">
    <location>
        <begin position="153"/>
        <end position="194"/>
    </location>
</feature>
<organism evidence="5 6">
    <name type="scientific">Mycobacteroides abscessus subsp. bolletii CRM-0020</name>
    <dbReference type="NCBI Taxonomy" id="1306401"/>
    <lineage>
        <taxon>Bacteria</taxon>
        <taxon>Bacillati</taxon>
        <taxon>Actinomycetota</taxon>
        <taxon>Actinomycetes</taxon>
        <taxon>Mycobacteriales</taxon>
        <taxon>Mycobacteriaceae</taxon>
        <taxon>Mycobacteroides</taxon>
        <taxon>Mycobacteroides abscessus</taxon>
    </lineage>
</organism>
<dbReference type="RefSeq" id="WP_020724350.1">
    <property type="nucleotide sequence ID" value="NZ_ATFQ01000011.1"/>
</dbReference>
<dbReference type="Gene3D" id="2.60.40.1240">
    <property type="match status" value="1"/>
</dbReference>
<evidence type="ECO:0000259" key="4">
    <source>
        <dbReference type="Pfam" id="PF09167"/>
    </source>
</evidence>
<evidence type="ECO:0000256" key="3">
    <source>
        <dbReference type="SAM" id="SignalP"/>
    </source>
</evidence>
<name>A0A829HYI3_9MYCO</name>
<feature type="compositionally biased region" description="Low complexity" evidence="2">
    <location>
        <begin position="170"/>
        <end position="186"/>
    </location>
</feature>
<feature type="domain" description="MPT63-like" evidence="4">
    <location>
        <begin position="31"/>
        <end position="149"/>
    </location>
</feature>
<reference evidence="5 6" key="1">
    <citation type="journal article" date="2013" name="Genome Announc.">
        <title>Genome Sequence of an Epidemic Isolate of Mycobacterium abscessus subsp. bolletii from Rio de Janeiro, Brazil.</title>
        <authorList>
            <person name="Davidson R.M."/>
            <person name="Reynolds P.R."/>
            <person name="Farias-Hesson E."/>
            <person name="Duarte R.S."/>
            <person name="Jackson M."/>
            <person name="Strong M."/>
        </authorList>
    </citation>
    <scope>NUCLEOTIDE SEQUENCE [LARGE SCALE GENOMIC DNA]</scope>
    <source>
        <strain evidence="5 6">CRM-0020</strain>
    </source>
</reference>